<protein>
    <submittedName>
        <fullName evidence="7">Transketolase</fullName>
    </submittedName>
</protein>
<evidence type="ECO:0000256" key="2">
    <source>
        <dbReference type="ARBA" id="ARBA00007131"/>
    </source>
</evidence>
<keyword evidence="5" id="KW-0812">Transmembrane</keyword>
<dbReference type="Gene3D" id="3.40.50.920">
    <property type="match status" value="1"/>
</dbReference>
<comment type="cofactor">
    <cofactor evidence="1">
        <name>thiamine diphosphate</name>
        <dbReference type="ChEBI" id="CHEBI:58937"/>
    </cofactor>
</comment>
<dbReference type="InterPro" id="IPR009014">
    <property type="entry name" value="Transketo_C/PFOR_II"/>
</dbReference>
<dbReference type="SMART" id="SM00861">
    <property type="entry name" value="Transket_pyr"/>
    <property type="match status" value="1"/>
</dbReference>
<dbReference type="FunFam" id="3.40.50.970:FF:000129">
    <property type="entry name" value="Transketolase"/>
    <property type="match status" value="1"/>
</dbReference>
<dbReference type="InterPro" id="IPR029061">
    <property type="entry name" value="THDP-binding"/>
</dbReference>
<feature type="transmembrane region" description="Helical" evidence="5">
    <location>
        <begin position="57"/>
        <end position="80"/>
    </location>
</feature>
<sequence>MKRSFRAVLLEALNRNAENYPNLVVLNADSARALSLTKFTATYPDRMYGMGISEADMLSTAAGMAATGLIPVVVGFSMFVSEKPFEQIRQSIAYPNLNVKIIATHSGLCVGQDGATHQALEDIAIMRMLPNFKVFVSADVTETKSIVDAMMKYDGPAYLRLGRDMAEDIYFEDKVSIPGGADVLLDGKDVTIAACGMMVEPALKAARALEEEGISAAVLNVYSIKPMNDKLLLEYASKTSAIVTAEDHMKAGGLGGAVAELIGQDHPVPIRRVGVNDRFGESGSQEELYLKYGLTAERIMEEARIAISAKRQIVS</sequence>
<dbReference type="InterPro" id="IPR005475">
    <property type="entry name" value="Transketolase-like_Pyr-bd"/>
</dbReference>
<dbReference type="Pfam" id="PF02779">
    <property type="entry name" value="Transket_pyr"/>
    <property type="match status" value="1"/>
</dbReference>
<reference evidence="7 8" key="1">
    <citation type="submission" date="2016-12" db="EMBL/GenBank/DDBJ databases">
        <authorList>
            <person name="Song W.-J."/>
            <person name="Kurnit D.M."/>
        </authorList>
    </citation>
    <scope>NUCLEOTIDE SEQUENCE [LARGE SCALE GENOMIC DNA]</scope>
    <source>
        <strain evidence="7 8">DSM 12503</strain>
    </source>
</reference>
<comment type="similarity">
    <text evidence="2">Belongs to the transketolase family.</text>
</comment>
<evidence type="ECO:0000256" key="3">
    <source>
        <dbReference type="ARBA" id="ARBA00022679"/>
    </source>
</evidence>
<keyword evidence="3" id="KW-0808">Transferase</keyword>
<dbReference type="SUPFAM" id="SSF52922">
    <property type="entry name" value="TK C-terminal domain-like"/>
    <property type="match status" value="1"/>
</dbReference>
<dbReference type="AlphaFoldDB" id="A0A1M7YN81"/>
<keyword evidence="5" id="KW-0472">Membrane</keyword>
<dbReference type="STRING" id="1121345.SAMN02745217_04494"/>
<dbReference type="Pfam" id="PF02780">
    <property type="entry name" value="Transketolase_C"/>
    <property type="match status" value="1"/>
</dbReference>
<dbReference type="InterPro" id="IPR020826">
    <property type="entry name" value="Transketolase_BS"/>
</dbReference>
<evidence type="ECO:0000256" key="5">
    <source>
        <dbReference type="SAM" id="Phobius"/>
    </source>
</evidence>
<keyword evidence="5" id="KW-1133">Transmembrane helix</keyword>
<dbReference type="SUPFAM" id="SSF52518">
    <property type="entry name" value="Thiamin diphosphate-binding fold (THDP-binding)"/>
    <property type="match status" value="1"/>
</dbReference>
<evidence type="ECO:0000313" key="8">
    <source>
        <dbReference type="Proteomes" id="UP000184612"/>
    </source>
</evidence>
<accession>A0A1M7YN81</accession>
<keyword evidence="4" id="KW-0786">Thiamine pyrophosphate</keyword>
<dbReference type="InterPro" id="IPR051157">
    <property type="entry name" value="PDH/Transketolase"/>
</dbReference>
<dbReference type="PROSITE" id="PS00802">
    <property type="entry name" value="TRANSKETOLASE_2"/>
    <property type="match status" value="1"/>
</dbReference>
<evidence type="ECO:0000256" key="4">
    <source>
        <dbReference type="ARBA" id="ARBA00023052"/>
    </source>
</evidence>
<evidence type="ECO:0000313" key="7">
    <source>
        <dbReference type="EMBL" id="SHO54055.1"/>
    </source>
</evidence>
<gene>
    <name evidence="7" type="ORF">SAMN02745217_04494</name>
</gene>
<dbReference type="RefSeq" id="WP_073591119.1">
    <property type="nucleotide sequence ID" value="NZ_FRFD01000017.1"/>
</dbReference>
<dbReference type="PANTHER" id="PTHR43825:SF1">
    <property type="entry name" value="TRANSKETOLASE-LIKE PYRIMIDINE-BINDING DOMAIN-CONTAINING PROTEIN"/>
    <property type="match status" value="1"/>
</dbReference>
<evidence type="ECO:0000259" key="6">
    <source>
        <dbReference type="SMART" id="SM00861"/>
    </source>
</evidence>
<dbReference type="PANTHER" id="PTHR43825">
    <property type="entry name" value="PYRUVATE DEHYDROGENASE E1 COMPONENT"/>
    <property type="match status" value="1"/>
</dbReference>
<dbReference type="InterPro" id="IPR033248">
    <property type="entry name" value="Transketolase_C"/>
</dbReference>
<keyword evidence="8" id="KW-1185">Reference proteome</keyword>
<dbReference type="CDD" id="cd07033">
    <property type="entry name" value="TPP_PYR_DXS_TK_like"/>
    <property type="match status" value="1"/>
</dbReference>
<organism evidence="7 8">
    <name type="scientific">Anaerocolumna xylanovorans DSM 12503</name>
    <dbReference type="NCBI Taxonomy" id="1121345"/>
    <lineage>
        <taxon>Bacteria</taxon>
        <taxon>Bacillati</taxon>
        <taxon>Bacillota</taxon>
        <taxon>Clostridia</taxon>
        <taxon>Lachnospirales</taxon>
        <taxon>Lachnospiraceae</taxon>
        <taxon>Anaerocolumna</taxon>
    </lineage>
</organism>
<proteinExistence type="inferred from homology"/>
<feature type="domain" description="Transketolase-like pyrimidine-binding" evidence="6">
    <location>
        <begin position="3"/>
        <end position="169"/>
    </location>
</feature>
<evidence type="ECO:0000256" key="1">
    <source>
        <dbReference type="ARBA" id="ARBA00001964"/>
    </source>
</evidence>
<dbReference type="Gene3D" id="3.40.50.970">
    <property type="match status" value="1"/>
</dbReference>
<dbReference type="EMBL" id="FRFD01000017">
    <property type="protein sequence ID" value="SHO54055.1"/>
    <property type="molecule type" value="Genomic_DNA"/>
</dbReference>
<dbReference type="Proteomes" id="UP000184612">
    <property type="component" value="Unassembled WGS sequence"/>
</dbReference>
<dbReference type="OrthoDB" id="8732661at2"/>
<dbReference type="GO" id="GO:0016740">
    <property type="term" value="F:transferase activity"/>
    <property type="evidence" value="ECO:0007669"/>
    <property type="project" value="UniProtKB-KW"/>
</dbReference>
<name>A0A1M7YN81_9FIRM</name>